<sequence length="211" mass="24837">MQEIYNFLFSQYKNYNPTDIYLELIASVLGIVSVIFSKKNSILLYPAAIISSLIYIYLLWKWNLYGDLIINSYYFYMGIYGWVLWSRKDNNGSDTLKITQMSRKDYAKSLLIFGISTIFVSCIYVYYDLFKHWWASIDTIITGLLFIGTWLLAKRKIENWLFLIAGDIIAIPLFYLKGYTLTSILNVFLTVIAIFGYLEWKKVLPHRNRQP</sequence>
<comment type="subcellular location">
    <subcellularLocation>
        <location evidence="2">Cell membrane</location>
        <topology evidence="2">Multi-pass membrane protein</topology>
    </subcellularLocation>
</comment>
<evidence type="ECO:0000256" key="2">
    <source>
        <dbReference type="ARBA" id="ARBA00004651"/>
    </source>
</evidence>
<evidence type="ECO:0000256" key="6">
    <source>
        <dbReference type="ARBA" id="ARBA00022475"/>
    </source>
</evidence>
<feature type="transmembrane region" description="Helical" evidence="10">
    <location>
        <begin position="20"/>
        <end position="36"/>
    </location>
</feature>
<dbReference type="InterPro" id="IPR006419">
    <property type="entry name" value="NMN_transpt_PnuC"/>
</dbReference>
<proteinExistence type="inferred from homology"/>
<evidence type="ECO:0000313" key="11">
    <source>
        <dbReference type="EMBL" id="KOS06626.1"/>
    </source>
</evidence>
<comment type="caution">
    <text evidence="11">The sequence shown here is derived from an EMBL/GenBank/DDBJ whole genome shotgun (WGS) entry which is preliminary data.</text>
</comment>
<protein>
    <recommendedName>
        <fullName evidence="4">Nicotinamide riboside transporter PnuC</fullName>
    </recommendedName>
</protein>
<evidence type="ECO:0000313" key="12">
    <source>
        <dbReference type="Proteomes" id="UP000037755"/>
    </source>
</evidence>
<organism evidence="11 12">
    <name type="scientific">Flavobacterium akiainvivens</name>
    <dbReference type="NCBI Taxonomy" id="1202724"/>
    <lineage>
        <taxon>Bacteria</taxon>
        <taxon>Pseudomonadati</taxon>
        <taxon>Bacteroidota</taxon>
        <taxon>Flavobacteriia</taxon>
        <taxon>Flavobacteriales</taxon>
        <taxon>Flavobacteriaceae</taxon>
        <taxon>Flavobacterium</taxon>
    </lineage>
</organism>
<dbReference type="PATRIC" id="fig|1202724.3.peg.2429"/>
<evidence type="ECO:0000256" key="8">
    <source>
        <dbReference type="ARBA" id="ARBA00022989"/>
    </source>
</evidence>
<dbReference type="PANTHER" id="PTHR36122:SF2">
    <property type="entry name" value="NICOTINAMIDE RIBOSIDE TRANSPORTER PNUC"/>
    <property type="match status" value="1"/>
</dbReference>
<feature type="transmembrane region" description="Helical" evidence="10">
    <location>
        <begin position="106"/>
        <end position="127"/>
    </location>
</feature>
<dbReference type="NCBIfam" id="TIGR01528">
    <property type="entry name" value="NMN_trans_PnuC"/>
    <property type="match status" value="1"/>
</dbReference>
<keyword evidence="6" id="KW-1003">Cell membrane</keyword>
<keyword evidence="5" id="KW-0813">Transport</keyword>
<keyword evidence="9 10" id="KW-0472">Membrane</keyword>
<dbReference type="GO" id="GO:0034257">
    <property type="term" value="F:nicotinamide riboside transmembrane transporter activity"/>
    <property type="evidence" value="ECO:0007669"/>
    <property type="project" value="InterPro"/>
</dbReference>
<accession>A0A0M9VIG5</accession>
<feature type="transmembrane region" description="Helical" evidence="10">
    <location>
        <begin position="160"/>
        <end position="176"/>
    </location>
</feature>
<evidence type="ECO:0000256" key="1">
    <source>
        <dbReference type="ARBA" id="ARBA00002672"/>
    </source>
</evidence>
<evidence type="ECO:0000256" key="3">
    <source>
        <dbReference type="ARBA" id="ARBA00006669"/>
    </source>
</evidence>
<evidence type="ECO:0000256" key="10">
    <source>
        <dbReference type="SAM" id="Phobius"/>
    </source>
</evidence>
<dbReference type="Pfam" id="PF04973">
    <property type="entry name" value="NMN_transporter"/>
    <property type="match status" value="1"/>
</dbReference>
<comment type="similarity">
    <text evidence="3">Belongs to the nicotinamide ribonucleoside (NR) uptake permease (TC 4.B.1) family.</text>
</comment>
<feature type="transmembrane region" description="Helical" evidence="10">
    <location>
        <begin position="43"/>
        <end position="62"/>
    </location>
</feature>
<dbReference type="Proteomes" id="UP000037755">
    <property type="component" value="Unassembled WGS sequence"/>
</dbReference>
<keyword evidence="7 10" id="KW-0812">Transmembrane</keyword>
<evidence type="ECO:0000256" key="5">
    <source>
        <dbReference type="ARBA" id="ARBA00022448"/>
    </source>
</evidence>
<dbReference type="EMBL" id="LIYD01000005">
    <property type="protein sequence ID" value="KOS06626.1"/>
    <property type="molecule type" value="Genomic_DNA"/>
</dbReference>
<dbReference type="PANTHER" id="PTHR36122">
    <property type="entry name" value="NICOTINAMIDE RIBOSIDE TRANSPORTER PNUC"/>
    <property type="match status" value="1"/>
</dbReference>
<dbReference type="STRING" id="1202724.AM493_11725"/>
<evidence type="ECO:0000256" key="4">
    <source>
        <dbReference type="ARBA" id="ARBA00017522"/>
    </source>
</evidence>
<comment type="function">
    <text evidence="1">Required for nicotinamide riboside transport across the inner membrane.</text>
</comment>
<reference evidence="11 12" key="1">
    <citation type="submission" date="2015-08" db="EMBL/GenBank/DDBJ databases">
        <title>Whole genome sequence of Flavobacterium akiainvivens IK-1T, from decaying Wikstroemia oahuensis, an endemic Hawaiian shrub.</title>
        <authorList>
            <person name="Wan X."/>
            <person name="Hou S."/>
            <person name="Saito J."/>
            <person name="Donachie S."/>
        </authorList>
    </citation>
    <scope>NUCLEOTIDE SEQUENCE [LARGE SCALE GENOMIC DNA]</scope>
    <source>
        <strain evidence="11 12">IK-1</strain>
    </source>
</reference>
<dbReference type="AlphaFoldDB" id="A0A0M9VIG5"/>
<evidence type="ECO:0000256" key="7">
    <source>
        <dbReference type="ARBA" id="ARBA00022692"/>
    </source>
</evidence>
<keyword evidence="12" id="KW-1185">Reference proteome</keyword>
<feature type="transmembrane region" description="Helical" evidence="10">
    <location>
        <begin position="68"/>
        <end position="85"/>
    </location>
</feature>
<feature type="transmembrane region" description="Helical" evidence="10">
    <location>
        <begin position="133"/>
        <end position="153"/>
    </location>
</feature>
<gene>
    <name evidence="11" type="ORF">AM493_11725</name>
</gene>
<name>A0A0M9VIG5_9FLAO</name>
<dbReference type="OrthoDB" id="9791248at2"/>
<keyword evidence="8 10" id="KW-1133">Transmembrane helix</keyword>
<dbReference type="RefSeq" id="WP_054408230.1">
    <property type="nucleotide sequence ID" value="NZ_FOYA01000001.1"/>
</dbReference>
<dbReference type="GO" id="GO:0005886">
    <property type="term" value="C:plasma membrane"/>
    <property type="evidence" value="ECO:0007669"/>
    <property type="project" value="UniProtKB-SubCell"/>
</dbReference>
<feature type="transmembrane region" description="Helical" evidence="10">
    <location>
        <begin position="182"/>
        <end position="200"/>
    </location>
</feature>
<evidence type="ECO:0000256" key="9">
    <source>
        <dbReference type="ARBA" id="ARBA00023136"/>
    </source>
</evidence>